<dbReference type="NCBIfam" id="TIGR00512">
    <property type="entry name" value="salvage_mtnA"/>
    <property type="match status" value="1"/>
</dbReference>
<evidence type="ECO:0000313" key="3">
    <source>
        <dbReference type="EMBL" id="MBK1726149.1"/>
    </source>
</evidence>
<organism evidence="3 4">
    <name type="scientific">Halorhodospira neutriphila</name>
    <dbReference type="NCBI Taxonomy" id="168379"/>
    <lineage>
        <taxon>Bacteria</taxon>
        <taxon>Pseudomonadati</taxon>
        <taxon>Pseudomonadota</taxon>
        <taxon>Gammaproteobacteria</taxon>
        <taxon>Chromatiales</taxon>
        <taxon>Ectothiorhodospiraceae</taxon>
        <taxon>Halorhodospira</taxon>
    </lineage>
</organism>
<dbReference type="Proteomes" id="UP000738126">
    <property type="component" value="Unassembled WGS sequence"/>
</dbReference>
<comment type="caution">
    <text evidence="3">The sequence shown here is derived from an EMBL/GenBank/DDBJ whole genome shotgun (WGS) entry which is preliminary data.</text>
</comment>
<keyword evidence="2" id="KW-0028">Amino-acid biosynthesis</keyword>
<dbReference type="InterPro" id="IPR011559">
    <property type="entry name" value="Initiation_fac_2B_a/b/d"/>
</dbReference>
<dbReference type="InterPro" id="IPR005251">
    <property type="entry name" value="IF-M1Pi"/>
</dbReference>
<dbReference type="RefSeq" id="WP_200256952.1">
    <property type="nucleotide sequence ID" value="NZ_NRSH01000026.1"/>
</dbReference>
<dbReference type="PANTHER" id="PTHR43475:SF1">
    <property type="entry name" value="METHYLTHIORIBOSE-1-PHOSPHATE ISOMERASE"/>
    <property type="match status" value="1"/>
</dbReference>
<feature type="binding site" evidence="2">
    <location>
        <position position="200"/>
    </location>
    <ligand>
        <name>substrate</name>
    </ligand>
</feature>
<comment type="similarity">
    <text evidence="2">Belongs to the EIF-2B alpha/beta/delta subunits family. MtnA subfamily.</text>
</comment>
<evidence type="ECO:0000256" key="1">
    <source>
        <dbReference type="ARBA" id="ARBA00023235"/>
    </source>
</evidence>
<dbReference type="EC" id="5.3.1.23" evidence="2"/>
<feature type="binding site" evidence="2">
    <location>
        <begin position="52"/>
        <end position="54"/>
    </location>
    <ligand>
        <name>substrate</name>
    </ligand>
</feature>
<dbReference type="NCBIfam" id="TIGR00524">
    <property type="entry name" value="eIF-2B_rel"/>
    <property type="match status" value="1"/>
</dbReference>
<dbReference type="Pfam" id="PF01008">
    <property type="entry name" value="IF-2B"/>
    <property type="match status" value="1"/>
</dbReference>
<protein>
    <recommendedName>
        <fullName evidence="2">Methylthioribose-1-phosphate isomerase</fullName>
        <shortName evidence="2">M1Pi</shortName>
        <shortName evidence="2">MTR-1-P isomerase</shortName>
        <ecNumber evidence="2">5.3.1.23</ecNumber>
    </recommendedName>
    <alternativeName>
        <fullName evidence="2">S-methyl-5-thioribose-1-phosphate isomerase</fullName>
    </alternativeName>
</protein>
<comment type="catalytic activity">
    <reaction evidence="2">
        <text>5-(methylsulfanyl)-alpha-D-ribose 1-phosphate = 5-(methylsulfanyl)-D-ribulose 1-phosphate</text>
        <dbReference type="Rhea" id="RHEA:19989"/>
        <dbReference type="ChEBI" id="CHEBI:58533"/>
        <dbReference type="ChEBI" id="CHEBI:58548"/>
        <dbReference type="EC" id="5.3.1.23"/>
    </reaction>
</comment>
<dbReference type="InterPro" id="IPR000649">
    <property type="entry name" value="IF-2B-related"/>
</dbReference>
<feature type="binding site" evidence="2">
    <location>
        <position position="95"/>
    </location>
    <ligand>
        <name>substrate</name>
    </ligand>
</feature>
<dbReference type="EMBL" id="NRSH01000026">
    <property type="protein sequence ID" value="MBK1726149.1"/>
    <property type="molecule type" value="Genomic_DNA"/>
</dbReference>
<feature type="binding site" evidence="2">
    <location>
        <begin position="251"/>
        <end position="252"/>
    </location>
    <ligand>
        <name>substrate</name>
    </ligand>
</feature>
<proteinExistence type="inferred from homology"/>
<keyword evidence="2" id="KW-0486">Methionine biosynthesis</keyword>
<dbReference type="HAMAP" id="MF_01678">
    <property type="entry name" value="Salvage_MtnA"/>
    <property type="match status" value="1"/>
</dbReference>
<dbReference type="Gene3D" id="1.20.120.420">
    <property type="entry name" value="translation initiation factor eif-2b, domain 1"/>
    <property type="match status" value="1"/>
</dbReference>
<dbReference type="NCBIfam" id="NF004326">
    <property type="entry name" value="PRK05720.1"/>
    <property type="match status" value="1"/>
</dbReference>
<gene>
    <name evidence="2 3" type="primary">mtnA</name>
    <name evidence="3" type="ORF">CKO13_03740</name>
</gene>
<dbReference type="Gene3D" id="3.40.50.10470">
    <property type="entry name" value="Translation initiation factor eif-2b, domain 2"/>
    <property type="match status" value="1"/>
</dbReference>
<feature type="active site" description="Proton donor" evidence="2">
    <location>
        <position position="241"/>
    </location>
</feature>
<dbReference type="PANTHER" id="PTHR43475">
    <property type="entry name" value="METHYLTHIORIBOSE-1-PHOSPHATE ISOMERASE"/>
    <property type="match status" value="1"/>
</dbReference>
<dbReference type="GO" id="GO:0016853">
    <property type="term" value="F:isomerase activity"/>
    <property type="evidence" value="ECO:0007669"/>
    <property type="project" value="UniProtKB-KW"/>
</dbReference>
<comment type="function">
    <text evidence="2">Catalyzes the interconversion of methylthioribose-1-phosphate (MTR-1-P) into methylthioribulose-1-phosphate (MTRu-1-P).</text>
</comment>
<evidence type="ECO:0000313" key="4">
    <source>
        <dbReference type="Proteomes" id="UP000738126"/>
    </source>
</evidence>
<keyword evidence="1 2" id="KW-0413">Isomerase</keyword>
<dbReference type="InterPro" id="IPR037171">
    <property type="entry name" value="NagB/RpiA_transferase-like"/>
</dbReference>
<dbReference type="InterPro" id="IPR027363">
    <property type="entry name" value="M1Pi_N"/>
</dbReference>
<evidence type="ECO:0000256" key="2">
    <source>
        <dbReference type="HAMAP-Rule" id="MF_01678"/>
    </source>
</evidence>
<dbReference type="SUPFAM" id="SSF100950">
    <property type="entry name" value="NagB/RpiA/CoA transferase-like"/>
    <property type="match status" value="1"/>
</dbReference>
<dbReference type="InterPro" id="IPR042529">
    <property type="entry name" value="IF_2B-like_C"/>
</dbReference>
<feature type="site" description="Transition state stabilizer" evidence="2">
    <location>
        <position position="161"/>
    </location>
</feature>
<keyword evidence="4" id="KW-1185">Reference proteome</keyword>
<name>A0ABS1E5Q4_9GAMM</name>
<comment type="pathway">
    <text evidence="2">Amino-acid biosynthesis; L-methionine biosynthesis via salvage pathway; L-methionine from S-methyl-5-thio-alpha-D-ribose 1-phosphate: step 1/6.</text>
</comment>
<sequence>MTASSHDTVRALEWADEALYLLDQRRLPEAEAYRCCRDAPAVAAAIAEMVVRGAPAIGIAAAYGAALAARTAWREHGAGWAAAMADDLEALRRSRPTAVNLAWALARMEARAAELPAGEDPTPALLAEAHAVHAEDVAANRRMGRSGAGLIQPGSGVLTHCNTGSLATGGLGTALGVIRTAWADGRLERVFADETRPWLQGARLTAWELAADGIPVALLADGAAPALMRSGAVDWVVVGADRIAANGDVANKIGTYGLALAAREHEVRFMVVAPAATIDPQTPDGEAIPIETRGAEEVLSAGGHRIAPAGEGVGAWNPVFDVTPAGLVDVLVTERGVVHQPDAEGIARLVAEGG</sequence>
<accession>A0ABS1E5Q4</accession>
<reference evidence="3 4" key="1">
    <citation type="journal article" date="2020" name="Microorganisms">
        <title>Osmotic Adaptation and Compatible Solute Biosynthesis of Phototrophic Bacteria as Revealed from Genome Analyses.</title>
        <authorList>
            <person name="Imhoff J.F."/>
            <person name="Rahn T."/>
            <person name="Kunzel S."/>
            <person name="Keller A."/>
            <person name="Neulinger S.C."/>
        </authorList>
    </citation>
    <scope>NUCLEOTIDE SEQUENCE [LARGE SCALE GENOMIC DNA]</scope>
    <source>
        <strain evidence="3 4">DSM 15116</strain>
    </source>
</reference>